<dbReference type="SUPFAM" id="SSF52172">
    <property type="entry name" value="CheY-like"/>
    <property type="match status" value="1"/>
</dbReference>
<dbReference type="AlphaFoldDB" id="A0A6J4LB13"/>
<dbReference type="Pfam" id="PF00072">
    <property type="entry name" value="Response_reg"/>
    <property type="match status" value="1"/>
</dbReference>
<gene>
    <name evidence="10" type="ORF">AVDCRST_MAG56-7297</name>
</gene>
<dbReference type="Pfam" id="PF00486">
    <property type="entry name" value="Trans_reg_C"/>
    <property type="match status" value="1"/>
</dbReference>
<organism evidence="10">
    <name type="scientific">uncultured Cytophagales bacterium</name>
    <dbReference type="NCBI Taxonomy" id="158755"/>
    <lineage>
        <taxon>Bacteria</taxon>
        <taxon>Pseudomonadati</taxon>
        <taxon>Bacteroidota</taxon>
        <taxon>Sphingobacteriia</taxon>
        <taxon>Sphingobacteriales</taxon>
        <taxon>environmental samples</taxon>
    </lineage>
</organism>
<evidence type="ECO:0000259" key="8">
    <source>
        <dbReference type="PROSITE" id="PS50110"/>
    </source>
</evidence>
<sequence length="227" mass="25748">MSRILLIEDEINVSAFIKRGLEEQSYQVDVAYDGVTGKSLALQKHYDVIILDVILPNANGWEVCKSIRSLRITTPILMLSALGTTEDKVKGLDLGADDYLTKPFKFKELHARIKALGRRRYATGEELITVDSLEVDLAAKTVRREGRRIVLTSQEFKLLEYLARNKGRVLSRMQLLENVWEMNFDPGSNVVEVYVNYLRNKIDKPYEARLIHTVIGMGYVLKDTGGA</sequence>
<evidence type="ECO:0000256" key="3">
    <source>
        <dbReference type="ARBA" id="ARBA00023015"/>
    </source>
</evidence>
<feature type="domain" description="OmpR/PhoB-type" evidence="9">
    <location>
        <begin position="125"/>
        <end position="223"/>
    </location>
</feature>
<keyword evidence="3" id="KW-0805">Transcription regulation</keyword>
<dbReference type="InterPro" id="IPR036388">
    <property type="entry name" value="WH-like_DNA-bd_sf"/>
</dbReference>
<dbReference type="GO" id="GO:0032993">
    <property type="term" value="C:protein-DNA complex"/>
    <property type="evidence" value="ECO:0007669"/>
    <property type="project" value="TreeGrafter"/>
</dbReference>
<name>A0A6J4LB13_9SPHI</name>
<feature type="modified residue" description="4-aspartylphosphate" evidence="6">
    <location>
        <position position="52"/>
    </location>
</feature>
<dbReference type="Gene3D" id="3.40.50.2300">
    <property type="match status" value="1"/>
</dbReference>
<dbReference type="SMART" id="SM00862">
    <property type="entry name" value="Trans_reg_C"/>
    <property type="match status" value="1"/>
</dbReference>
<dbReference type="GO" id="GO:0005829">
    <property type="term" value="C:cytosol"/>
    <property type="evidence" value="ECO:0007669"/>
    <property type="project" value="TreeGrafter"/>
</dbReference>
<dbReference type="PANTHER" id="PTHR48111:SF22">
    <property type="entry name" value="REGULATOR OF RPOS"/>
    <property type="match status" value="1"/>
</dbReference>
<keyword evidence="2" id="KW-0902">Two-component regulatory system</keyword>
<dbReference type="GO" id="GO:0006355">
    <property type="term" value="P:regulation of DNA-templated transcription"/>
    <property type="evidence" value="ECO:0007669"/>
    <property type="project" value="InterPro"/>
</dbReference>
<dbReference type="InterPro" id="IPR039420">
    <property type="entry name" value="WalR-like"/>
</dbReference>
<feature type="domain" description="Response regulatory" evidence="8">
    <location>
        <begin position="3"/>
        <end position="117"/>
    </location>
</feature>
<keyword evidence="4 7" id="KW-0238">DNA-binding</keyword>
<dbReference type="Gene3D" id="6.10.250.690">
    <property type="match status" value="1"/>
</dbReference>
<evidence type="ECO:0000256" key="2">
    <source>
        <dbReference type="ARBA" id="ARBA00023012"/>
    </source>
</evidence>
<evidence type="ECO:0000313" key="10">
    <source>
        <dbReference type="EMBL" id="CAA9328671.1"/>
    </source>
</evidence>
<keyword evidence="5" id="KW-0804">Transcription</keyword>
<dbReference type="PROSITE" id="PS51755">
    <property type="entry name" value="OMPR_PHOB"/>
    <property type="match status" value="1"/>
</dbReference>
<proteinExistence type="predicted"/>
<dbReference type="InterPro" id="IPR011006">
    <property type="entry name" value="CheY-like_superfamily"/>
</dbReference>
<reference evidence="10" key="1">
    <citation type="submission" date="2020-02" db="EMBL/GenBank/DDBJ databases">
        <authorList>
            <person name="Meier V. D."/>
        </authorList>
    </citation>
    <scope>NUCLEOTIDE SEQUENCE</scope>
    <source>
        <strain evidence="10">AVDCRST_MAG56</strain>
    </source>
</reference>
<dbReference type="GO" id="GO:0000976">
    <property type="term" value="F:transcription cis-regulatory region binding"/>
    <property type="evidence" value="ECO:0007669"/>
    <property type="project" value="TreeGrafter"/>
</dbReference>
<protein>
    <submittedName>
        <fullName evidence="10">Two-component transcriptional response regulator, LuxR family</fullName>
    </submittedName>
</protein>
<dbReference type="PANTHER" id="PTHR48111">
    <property type="entry name" value="REGULATOR OF RPOS"/>
    <property type="match status" value="1"/>
</dbReference>
<evidence type="ECO:0000256" key="6">
    <source>
        <dbReference type="PROSITE-ProRule" id="PRU00169"/>
    </source>
</evidence>
<dbReference type="CDD" id="cd00383">
    <property type="entry name" value="trans_reg_C"/>
    <property type="match status" value="1"/>
</dbReference>
<keyword evidence="1 6" id="KW-0597">Phosphoprotein</keyword>
<dbReference type="FunFam" id="3.40.50.2300:FF:000001">
    <property type="entry name" value="DNA-binding response regulator PhoB"/>
    <property type="match status" value="1"/>
</dbReference>
<dbReference type="CDD" id="cd19935">
    <property type="entry name" value="REC_OmpR_CusR-like"/>
    <property type="match status" value="1"/>
</dbReference>
<evidence type="ECO:0000256" key="7">
    <source>
        <dbReference type="PROSITE-ProRule" id="PRU01091"/>
    </source>
</evidence>
<dbReference type="PROSITE" id="PS50110">
    <property type="entry name" value="RESPONSE_REGULATORY"/>
    <property type="match status" value="1"/>
</dbReference>
<evidence type="ECO:0000256" key="4">
    <source>
        <dbReference type="ARBA" id="ARBA00023125"/>
    </source>
</evidence>
<dbReference type="FunFam" id="1.10.10.10:FF:000005">
    <property type="entry name" value="Two-component system response regulator"/>
    <property type="match status" value="1"/>
</dbReference>
<evidence type="ECO:0000256" key="1">
    <source>
        <dbReference type="ARBA" id="ARBA00022553"/>
    </source>
</evidence>
<evidence type="ECO:0000256" key="5">
    <source>
        <dbReference type="ARBA" id="ARBA00023163"/>
    </source>
</evidence>
<dbReference type="Gene3D" id="1.10.10.10">
    <property type="entry name" value="Winged helix-like DNA-binding domain superfamily/Winged helix DNA-binding domain"/>
    <property type="match status" value="1"/>
</dbReference>
<evidence type="ECO:0000259" key="9">
    <source>
        <dbReference type="PROSITE" id="PS51755"/>
    </source>
</evidence>
<feature type="DNA-binding region" description="OmpR/PhoB-type" evidence="7">
    <location>
        <begin position="125"/>
        <end position="223"/>
    </location>
</feature>
<dbReference type="InterPro" id="IPR001789">
    <property type="entry name" value="Sig_transdc_resp-reg_receiver"/>
</dbReference>
<dbReference type="GO" id="GO:0000156">
    <property type="term" value="F:phosphorelay response regulator activity"/>
    <property type="evidence" value="ECO:0007669"/>
    <property type="project" value="TreeGrafter"/>
</dbReference>
<dbReference type="SMART" id="SM00448">
    <property type="entry name" value="REC"/>
    <property type="match status" value="1"/>
</dbReference>
<dbReference type="InterPro" id="IPR001867">
    <property type="entry name" value="OmpR/PhoB-type_DNA-bd"/>
</dbReference>
<accession>A0A6J4LB13</accession>
<dbReference type="EMBL" id="CADCTQ010000609">
    <property type="protein sequence ID" value="CAA9328671.1"/>
    <property type="molecule type" value="Genomic_DNA"/>
</dbReference>